<keyword evidence="1" id="KW-1133">Transmembrane helix</keyword>
<sequence>MDIRRQVIFLLLLGSVLQFMFRQTLFALLPLPMHAPFLSYLAVIGTFGLFLYLTSFLIYAFLSFRSERLLLPVGVILLFSTVVPVFWDGYNTTIVWFWLVIFSVILSSALIVSSLRILRNVYLLSLLPIFALSLYSYYPYVLLTLHVGGLSFPTALLFLLASVSFFTVVLSQKKIGKRGLISDVLGFAVVLSFLPFILELIRNRFLQMIMDMVIPSTLGIVFVSPSDLLITLVSLSLSVAGIVMALGKGLQELATGYLVIMTTSFLGYTGFHLMVYLFSPALGAFLLSQGFKTPITVQQANRADSR</sequence>
<accession>H2C3D1</accession>
<dbReference type="AlphaFoldDB" id="H2C3D1"/>
<keyword evidence="1" id="KW-0472">Membrane</keyword>
<keyword evidence="3" id="KW-1185">Reference proteome</keyword>
<feature type="transmembrane region" description="Helical" evidence="1">
    <location>
        <begin position="218"/>
        <end position="246"/>
    </location>
</feature>
<dbReference type="Proteomes" id="UP000003980">
    <property type="component" value="Unassembled WGS sequence"/>
</dbReference>
<dbReference type="eggNOG" id="arCOG06016">
    <property type="taxonomic scope" value="Archaea"/>
</dbReference>
<feature type="transmembrane region" description="Helical" evidence="1">
    <location>
        <begin position="37"/>
        <end position="62"/>
    </location>
</feature>
<reference evidence="2 3" key="1">
    <citation type="submission" date="2012-01" db="EMBL/GenBank/DDBJ databases">
        <title>Improved High-Quality Draft sequence of Metallosphaera yellowstonensis MK1.</title>
        <authorList>
            <consortium name="US DOE Joint Genome Institute"/>
            <person name="Lucas S."/>
            <person name="Han J."/>
            <person name="Cheng J.-F."/>
            <person name="Goodwin L."/>
            <person name="Pitluck S."/>
            <person name="Peters L."/>
            <person name="Teshima H."/>
            <person name="Detter J.C."/>
            <person name="Han C."/>
            <person name="Tapia R."/>
            <person name="Land M."/>
            <person name="Hauser L."/>
            <person name="Kyrpides N."/>
            <person name="Kozubal M."/>
            <person name="Macur R.E."/>
            <person name="Jay Z."/>
            <person name="Inskeep W."/>
            <person name="Woyke T."/>
        </authorList>
    </citation>
    <scope>NUCLEOTIDE SEQUENCE [LARGE SCALE GENOMIC DNA]</scope>
    <source>
        <strain evidence="2 3">MK1</strain>
    </source>
</reference>
<protein>
    <submittedName>
        <fullName evidence="2">Uncharacterized protein</fullName>
    </submittedName>
</protein>
<dbReference type="STRING" id="671065.MetMK1DRAFT_00012550"/>
<dbReference type="EMBL" id="JH597761">
    <property type="protein sequence ID" value="EHP70752.1"/>
    <property type="molecule type" value="Genomic_DNA"/>
</dbReference>
<feature type="transmembrane region" description="Helical" evidence="1">
    <location>
        <begin position="258"/>
        <end position="278"/>
    </location>
</feature>
<feature type="transmembrane region" description="Helical" evidence="1">
    <location>
        <begin position="180"/>
        <end position="198"/>
    </location>
</feature>
<evidence type="ECO:0000256" key="1">
    <source>
        <dbReference type="SAM" id="Phobius"/>
    </source>
</evidence>
<evidence type="ECO:0000313" key="2">
    <source>
        <dbReference type="EMBL" id="EHP70752.1"/>
    </source>
</evidence>
<feature type="transmembrane region" description="Helical" evidence="1">
    <location>
        <begin position="120"/>
        <end position="138"/>
    </location>
</feature>
<name>H2C3D1_9CREN</name>
<keyword evidence="1" id="KW-0812">Transmembrane</keyword>
<dbReference type="RefSeq" id="WP_009071540.1">
    <property type="nucleotide sequence ID" value="NZ_JH597761.1"/>
</dbReference>
<organism evidence="2 3">
    <name type="scientific">Metallosphaera yellowstonensis MK1</name>
    <dbReference type="NCBI Taxonomy" id="671065"/>
    <lineage>
        <taxon>Archaea</taxon>
        <taxon>Thermoproteota</taxon>
        <taxon>Thermoprotei</taxon>
        <taxon>Sulfolobales</taxon>
        <taxon>Sulfolobaceae</taxon>
        <taxon>Metallosphaera</taxon>
    </lineage>
</organism>
<evidence type="ECO:0000313" key="3">
    <source>
        <dbReference type="Proteomes" id="UP000003980"/>
    </source>
</evidence>
<feature type="transmembrane region" description="Helical" evidence="1">
    <location>
        <begin position="69"/>
        <end position="87"/>
    </location>
</feature>
<proteinExistence type="predicted"/>
<feature type="transmembrane region" description="Helical" evidence="1">
    <location>
        <begin position="150"/>
        <end position="168"/>
    </location>
</feature>
<feature type="transmembrane region" description="Helical" evidence="1">
    <location>
        <begin position="93"/>
        <end position="113"/>
    </location>
</feature>
<dbReference type="HOGENOM" id="CLU_884600_0_0_2"/>
<gene>
    <name evidence="2" type="ORF">MetMK1DRAFT_00012550</name>
</gene>